<proteinExistence type="predicted"/>
<sequence>MVHYCIIPNLFYLGKKERWPSRLHSFPPDHFFPTRNLFPDQLNKHLDINHPTIQHYQHYPRPLRAETHHDSPSLVHHHHQQHHHYRFTVISPGRTLRLRIRVDTHAFPQPCVFQGRREEPPRAGDRKQRNPEGGEPQRGAEREGTADNRRLWNTP</sequence>
<feature type="region of interest" description="Disordered" evidence="1">
    <location>
        <begin position="111"/>
        <end position="155"/>
    </location>
</feature>
<dbReference type="Proteomes" id="UP000735302">
    <property type="component" value="Unassembled WGS sequence"/>
</dbReference>
<dbReference type="EMBL" id="BLXT01000621">
    <property type="protein sequence ID" value="GFN78895.1"/>
    <property type="molecule type" value="Genomic_DNA"/>
</dbReference>
<comment type="caution">
    <text evidence="2">The sequence shown here is derived from an EMBL/GenBank/DDBJ whole genome shotgun (WGS) entry which is preliminary data.</text>
</comment>
<protein>
    <submittedName>
        <fullName evidence="2">Uncharacterized protein</fullName>
    </submittedName>
</protein>
<gene>
    <name evidence="2" type="ORF">PoB_000540100</name>
</gene>
<name>A0AAV3Y903_9GAST</name>
<feature type="compositionally biased region" description="Basic and acidic residues" evidence="1">
    <location>
        <begin position="138"/>
        <end position="155"/>
    </location>
</feature>
<evidence type="ECO:0000256" key="1">
    <source>
        <dbReference type="SAM" id="MobiDB-lite"/>
    </source>
</evidence>
<feature type="compositionally biased region" description="Basic and acidic residues" evidence="1">
    <location>
        <begin position="115"/>
        <end position="132"/>
    </location>
</feature>
<organism evidence="2 3">
    <name type="scientific">Plakobranchus ocellatus</name>
    <dbReference type="NCBI Taxonomy" id="259542"/>
    <lineage>
        <taxon>Eukaryota</taxon>
        <taxon>Metazoa</taxon>
        <taxon>Spiralia</taxon>
        <taxon>Lophotrochozoa</taxon>
        <taxon>Mollusca</taxon>
        <taxon>Gastropoda</taxon>
        <taxon>Heterobranchia</taxon>
        <taxon>Euthyneura</taxon>
        <taxon>Panpulmonata</taxon>
        <taxon>Sacoglossa</taxon>
        <taxon>Placobranchoidea</taxon>
        <taxon>Plakobranchidae</taxon>
        <taxon>Plakobranchus</taxon>
    </lineage>
</organism>
<accession>A0AAV3Y903</accession>
<evidence type="ECO:0000313" key="3">
    <source>
        <dbReference type="Proteomes" id="UP000735302"/>
    </source>
</evidence>
<reference evidence="2 3" key="1">
    <citation type="journal article" date="2021" name="Elife">
        <title>Chloroplast acquisition without the gene transfer in kleptoplastic sea slugs, Plakobranchus ocellatus.</title>
        <authorList>
            <person name="Maeda T."/>
            <person name="Takahashi S."/>
            <person name="Yoshida T."/>
            <person name="Shimamura S."/>
            <person name="Takaki Y."/>
            <person name="Nagai Y."/>
            <person name="Toyoda A."/>
            <person name="Suzuki Y."/>
            <person name="Arimoto A."/>
            <person name="Ishii H."/>
            <person name="Satoh N."/>
            <person name="Nishiyama T."/>
            <person name="Hasebe M."/>
            <person name="Maruyama T."/>
            <person name="Minagawa J."/>
            <person name="Obokata J."/>
            <person name="Shigenobu S."/>
        </authorList>
    </citation>
    <scope>NUCLEOTIDE SEQUENCE [LARGE SCALE GENOMIC DNA]</scope>
</reference>
<evidence type="ECO:0000313" key="2">
    <source>
        <dbReference type="EMBL" id="GFN78895.1"/>
    </source>
</evidence>
<dbReference type="AlphaFoldDB" id="A0AAV3Y903"/>
<keyword evidence="3" id="KW-1185">Reference proteome</keyword>